<dbReference type="Gene3D" id="3.90.1200.10">
    <property type="match status" value="1"/>
</dbReference>
<comment type="caution">
    <text evidence="2">The sequence shown here is derived from an EMBL/GenBank/DDBJ whole genome shotgun (WGS) entry which is preliminary data.</text>
</comment>
<feature type="domain" description="Aminoglycoside phosphotransferase" evidence="1">
    <location>
        <begin position="14"/>
        <end position="155"/>
    </location>
</feature>
<organism evidence="2 3">
    <name type="scientific">Jatrophihabitans lederbergiae</name>
    <dbReference type="NCBI Taxonomy" id="3075547"/>
    <lineage>
        <taxon>Bacteria</taxon>
        <taxon>Bacillati</taxon>
        <taxon>Actinomycetota</taxon>
        <taxon>Actinomycetes</taxon>
        <taxon>Jatrophihabitantales</taxon>
        <taxon>Jatrophihabitantaceae</taxon>
        <taxon>Jatrophihabitans</taxon>
    </lineage>
</organism>
<gene>
    <name evidence="2" type="ORF">RM423_18290</name>
</gene>
<dbReference type="GO" id="GO:0016740">
    <property type="term" value="F:transferase activity"/>
    <property type="evidence" value="ECO:0007669"/>
    <property type="project" value="UniProtKB-KW"/>
</dbReference>
<dbReference type="Pfam" id="PF01636">
    <property type="entry name" value="APH"/>
    <property type="match status" value="1"/>
</dbReference>
<dbReference type="InterPro" id="IPR011009">
    <property type="entry name" value="Kinase-like_dom_sf"/>
</dbReference>
<evidence type="ECO:0000313" key="3">
    <source>
        <dbReference type="Proteomes" id="UP001183176"/>
    </source>
</evidence>
<dbReference type="Proteomes" id="UP001183176">
    <property type="component" value="Unassembled WGS sequence"/>
</dbReference>
<reference evidence="3" key="1">
    <citation type="submission" date="2023-07" db="EMBL/GenBank/DDBJ databases">
        <title>30 novel species of actinomycetes from the DSMZ collection.</title>
        <authorList>
            <person name="Nouioui I."/>
        </authorList>
    </citation>
    <scope>NUCLEOTIDE SEQUENCE [LARGE SCALE GENOMIC DNA]</scope>
    <source>
        <strain evidence="3">DSM 44399</strain>
    </source>
</reference>
<proteinExistence type="predicted"/>
<dbReference type="EMBL" id="JAVREH010000035">
    <property type="protein sequence ID" value="MDT0263337.1"/>
    <property type="molecule type" value="Genomic_DNA"/>
</dbReference>
<keyword evidence="2" id="KW-0808">Transferase</keyword>
<evidence type="ECO:0000313" key="2">
    <source>
        <dbReference type="EMBL" id="MDT0263337.1"/>
    </source>
</evidence>
<dbReference type="SUPFAM" id="SSF56112">
    <property type="entry name" value="Protein kinase-like (PK-like)"/>
    <property type="match status" value="1"/>
</dbReference>
<accession>A0ABU2JEC9</accession>
<protein>
    <submittedName>
        <fullName evidence="2">Aminoglycoside phosphotransferase family protein</fullName>
        <ecNumber evidence="2">2.7.1.-</ecNumber>
    </submittedName>
</protein>
<evidence type="ECO:0000259" key="1">
    <source>
        <dbReference type="Pfam" id="PF01636"/>
    </source>
</evidence>
<name>A0ABU2JEC9_9ACTN</name>
<dbReference type="RefSeq" id="WP_311424484.1">
    <property type="nucleotide sequence ID" value="NZ_JAVREH010000035.1"/>
</dbReference>
<dbReference type="InterPro" id="IPR002575">
    <property type="entry name" value="Aminoglycoside_PTrfase"/>
</dbReference>
<dbReference type="EC" id="2.7.1.-" evidence="2"/>
<sequence length="208" mass="23129">MGLTAYPRSEWLPFYRQLGAITRTIHDVRGDRFGPVADPGHDTWSQELVSQFEALAADQVDAGLDPDGCRRIIELARRHRAVLDDIPGPRLLHGDLWTLNLLIDPAAAEPTITGVLDSDRACWGDPLGDVPLDRVRHLAQAEQDAFFAGYGTRASTVSTAGAELREQFYRARHVIGNQLDIQRRGLDFAEIPAIHWDLTDVLRTLEGT</sequence>
<keyword evidence="3" id="KW-1185">Reference proteome</keyword>